<evidence type="ECO:0000313" key="4">
    <source>
        <dbReference type="EMBL" id="CAF3831121.1"/>
    </source>
</evidence>
<dbReference type="Gene3D" id="3.80.10.10">
    <property type="entry name" value="Ribonuclease Inhibitor"/>
    <property type="match status" value="1"/>
</dbReference>
<dbReference type="PRINTS" id="PR00019">
    <property type="entry name" value="LEURICHRPT"/>
</dbReference>
<comment type="caution">
    <text evidence="4">The sequence shown here is derived from an EMBL/GenBank/DDBJ whole genome shotgun (WGS) entry which is preliminary data.</text>
</comment>
<dbReference type="InterPro" id="IPR050216">
    <property type="entry name" value="LRR_domain-containing"/>
</dbReference>
<dbReference type="InterPro" id="IPR032675">
    <property type="entry name" value="LRR_dom_sf"/>
</dbReference>
<dbReference type="InterPro" id="IPR003591">
    <property type="entry name" value="Leu-rich_rpt_typical-subtyp"/>
</dbReference>
<feature type="compositionally biased region" description="Low complexity" evidence="3">
    <location>
        <begin position="49"/>
        <end position="62"/>
    </location>
</feature>
<organism evidence="4 5">
    <name type="scientific">Rotaria sordida</name>
    <dbReference type="NCBI Taxonomy" id="392033"/>
    <lineage>
        <taxon>Eukaryota</taxon>
        <taxon>Metazoa</taxon>
        <taxon>Spiralia</taxon>
        <taxon>Gnathifera</taxon>
        <taxon>Rotifera</taxon>
        <taxon>Eurotatoria</taxon>
        <taxon>Bdelloidea</taxon>
        <taxon>Philodinida</taxon>
        <taxon>Philodinidae</taxon>
        <taxon>Rotaria</taxon>
    </lineage>
</organism>
<keyword evidence="1" id="KW-0433">Leucine-rich repeat</keyword>
<protein>
    <submittedName>
        <fullName evidence="4">Uncharacterized protein</fullName>
    </submittedName>
</protein>
<reference evidence="4" key="1">
    <citation type="submission" date="2021-02" db="EMBL/GenBank/DDBJ databases">
        <authorList>
            <person name="Nowell W R."/>
        </authorList>
    </citation>
    <scope>NUCLEOTIDE SEQUENCE</scope>
</reference>
<dbReference type="SUPFAM" id="SSF52075">
    <property type="entry name" value="Outer arm dynein light chain 1"/>
    <property type="match status" value="1"/>
</dbReference>
<proteinExistence type="predicted"/>
<dbReference type="PANTHER" id="PTHR48051:SF1">
    <property type="entry name" value="RAS SUPPRESSOR PROTEIN 1"/>
    <property type="match status" value="1"/>
</dbReference>
<dbReference type="SMART" id="SM00369">
    <property type="entry name" value="LRR_TYP"/>
    <property type="match status" value="3"/>
</dbReference>
<evidence type="ECO:0000256" key="2">
    <source>
        <dbReference type="ARBA" id="ARBA00022737"/>
    </source>
</evidence>
<accession>A0A819D843</accession>
<dbReference type="Pfam" id="PF12799">
    <property type="entry name" value="LRR_4"/>
    <property type="match status" value="1"/>
</dbReference>
<dbReference type="Pfam" id="PF00560">
    <property type="entry name" value="LRR_1"/>
    <property type="match status" value="1"/>
</dbReference>
<gene>
    <name evidence="4" type="ORF">JBS370_LOCUS17062</name>
</gene>
<feature type="region of interest" description="Disordered" evidence="3">
    <location>
        <begin position="49"/>
        <end position="75"/>
    </location>
</feature>
<evidence type="ECO:0000256" key="1">
    <source>
        <dbReference type="ARBA" id="ARBA00022614"/>
    </source>
</evidence>
<name>A0A819D843_9BILA</name>
<sequence length="247" mass="28250">MSGVSLNYHTSLSVDQSSIYHSQHNHSPQQYYYQSIQQQQQPSHFYPYQSSLSLTNTSSNSNDHQQKSTKRSLPLSRDDSIKKKFEWNELEVTGNVRNLSPTLWTLSQLTVLYLNDNQLTRLPSEIACLANLVTLDLSNNKLRNLPSEIGDLITLRELNLTNNSIRNLPYEIGKLFRLQSLGLLGNPLPNEIFAIYTESNGLQKLLAYFLDNFSTSLNASSLYFRSIGIIIFDVIKFSCQYDTEQIQ</sequence>
<evidence type="ECO:0000313" key="5">
    <source>
        <dbReference type="Proteomes" id="UP000663836"/>
    </source>
</evidence>
<dbReference type="AlphaFoldDB" id="A0A819D843"/>
<dbReference type="EMBL" id="CAJOBD010001779">
    <property type="protein sequence ID" value="CAF3831121.1"/>
    <property type="molecule type" value="Genomic_DNA"/>
</dbReference>
<dbReference type="PANTHER" id="PTHR48051">
    <property type="match status" value="1"/>
</dbReference>
<keyword evidence="2" id="KW-0677">Repeat</keyword>
<dbReference type="GO" id="GO:0005737">
    <property type="term" value="C:cytoplasm"/>
    <property type="evidence" value="ECO:0007669"/>
    <property type="project" value="TreeGrafter"/>
</dbReference>
<dbReference type="InterPro" id="IPR001611">
    <property type="entry name" value="Leu-rich_rpt"/>
</dbReference>
<dbReference type="InterPro" id="IPR025875">
    <property type="entry name" value="Leu-rich_rpt_4"/>
</dbReference>
<dbReference type="Proteomes" id="UP000663836">
    <property type="component" value="Unassembled WGS sequence"/>
</dbReference>
<dbReference type="PROSITE" id="PS51450">
    <property type="entry name" value="LRR"/>
    <property type="match status" value="3"/>
</dbReference>
<evidence type="ECO:0000256" key="3">
    <source>
        <dbReference type="SAM" id="MobiDB-lite"/>
    </source>
</evidence>